<dbReference type="GO" id="GO:0046872">
    <property type="term" value="F:metal ion binding"/>
    <property type="evidence" value="ECO:0007669"/>
    <property type="project" value="UniProtKB-KW"/>
</dbReference>
<dbReference type="EMBL" id="CP060717">
    <property type="protein sequence ID" value="QNN64151.1"/>
    <property type="molecule type" value="Genomic_DNA"/>
</dbReference>
<dbReference type="PROSITE" id="PS50249">
    <property type="entry name" value="MPN"/>
    <property type="match status" value="1"/>
</dbReference>
<dbReference type="InterPro" id="IPR025657">
    <property type="entry name" value="RadC_JAB"/>
</dbReference>
<dbReference type="Gene3D" id="3.40.140.10">
    <property type="entry name" value="Cytidine Deaminase, domain 2"/>
    <property type="match status" value="1"/>
</dbReference>
<evidence type="ECO:0000256" key="5">
    <source>
        <dbReference type="ARBA" id="ARBA00023049"/>
    </source>
</evidence>
<evidence type="ECO:0000256" key="4">
    <source>
        <dbReference type="ARBA" id="ARBA00022833"/>
    </source>
</evidence>
<protein>
    <submittedName>
        <fullName evidence="8">DNA repair protein RadC</fullName>
    </submittedName>
</protein>
<comment type="similarity">
    <text evidence="6">Belongs to the UPF0758 family.</text>
</comment>
<keyword evidence="5" id="KW-0482">Metalloprotease</keyword>
<accession>A0A7G9S8H6</accession>
<dbReference type="NCBIfam" id="TIGR00608">
    <property type="entry name" value="radc"/>
    <property type="match status" value="1"/>
</dbReference>
<organism evidence="8 9">
    <name type="scientific">Sphingomonas rhizophila</name>
    <dbReference type="NCBI Taxonomy" id="2071607"/>
    <lineage>
        <taxon>Bacteria</taxon>
        <taxon>Pseudomonadati</taxon>
        <taxon>Pseudomonadota</taxon>
        <taxon>Alphaproteobacteria</taxon>
        <taxon>Sphingomonadales</taxon>
        <taxon>Sphingomonadaceae</taxon>
        <taxon>Sphingomonas</taxon>
    </lineage>
</organism>
<feature type="domain" description="MPN" evidence="7">
    <location>
        <begin position="107"/>
        <end position="229"/>
    </location>
</feature>
<evidence type="ECO:0000313" key="8">
    <source>
        <dbReference type="EMBL" id="QNN64151.1"/>
    </source>
</evidence>
<evidence type="ECO:0000313" key="9">
    <source>
        <dbReference type="Proteomes" id="UP000515955"/>
    </source>
</evidence>
<keyword evidence="9" id="KW-1185">Reference proteome</keyword>
<dbReference type="InterPro" id="IPR037518">
    <property type="entry name" value="MPN"/>
</dbReference>
<dbReference type="Pfam" id="PF04002">
    <property type="entry name" value="RadC"/>
    <property type="match status" value="1"/>
</dbReference>
<keyword evidence="4" id="KW-0862">Zinc</keyword>
<dbReference type="SUPFAM" id="SSF102712">
    <property type="entry name" value="JAB1/MPN domain"/>
    <property type="match status" value="1"/>
</dbReference>
<name>A0A7G9S8H6_9SPHN</name>
<dbReference type="InterPro" id="IPR020891">
    <property type="entry name" value="UPF0758_CS"/>
</dbReference>
<dbReference type="InterPro" id="IPR001405">
    <property type="entry name" value="UPF0758"/>
</dbReference>
<evidence type="ECO:0000256" key="3">
    <source>
        <dbReference type="ARBA" id="ARBA00022801"/>
    </source>
</evidence>
<gene>
    <name evidence="8" type="primary">radC</name>
    <name evidence="8" type="ORF">H9L12_07080</name>
</gene>
<dbReference type="CDD" id="cd08071">
    <property type="entry name" value="MPN_DUF2466"/>
    <property type="match status" value="1"/>
</dbReference>
<keyword evidence="2" id="KW-0479">Metal-binding</keyword>
<reference evidence="8 9" key="1">
    <citation type="submission" date="2020-08" db="EMBL/GenBank/DDBJ databases">
        <title>Genome sequence of Sphingomonas rhizophila KACC 19189T.</title>
        <authorList>
            <person name="Hyun D.-W."/>
            <person name="Bae J.-W."/>
        </authorList>
    </citation>
    <scope>NUCLEOTIDE SEQUENCE [LARGE SCALE GENOMIC DNA]</scope>
    <source>
        <strain evidence="8 9">KACC 19189</strain>
    </source>
</reference>
<sequence>MSERDASPTDSSGHRARLRQRLFDGGGRALLDHELVEYLLALAIPRRDTKAQAKALIARFGGIGRLLGADVEALRREGLSDTVIAALKIASATSERLLETRVEAMPILSSWDALGDYLHVTMAHLSIEQVRVLFLNARNMLIANEAMWSGSVDEASVHVREVIARAIALGATAIIIVHNHPSGDPSPSQQDIRLTRDLVDAGRHMKITVHDHVIVGANGRSSLRAMGLI</sequence>
<dbReference type="GO" id="GO:0006508">
    <property type="term" value="P:proteolysis"/>
    <property type="evidence" value="ECO:0007669"/>
    <property type="project" value="UniProtKB-KW"/>
</dbReference>
<keyword evidence="1" id="KW-0645">Protease</keyword>
<dbReference type="GO" id="GO:0008237">
    <property type="term" value="F:metallopeptidase activity"/>
    <property type="evidence" value="ECO:0007669"/>
    <property type="project" value="UniProtKB-KW"/>
</dbReference>
<dbReference type="NCBIfam" id="NF000642">
    <property type="entry name" value="PRK00024.1"/>
    <property type="match status" value="1"/>
</dbReference>
<dbReference type="PANTHER" id="PTHR30471">
    <property type="entry name" value="DNA REPAIR PROTEIN RADC"/>
    <property type="match status" value="1"/>
</dbReference>
<dbReference type="PANTHER" id="PTHR30471:SF3">
    <property type="entry name" value="UPF0758 PROTEIN YEES-RELATED"/>
    <property type="match status" value="1"/>
</dbReference>
<proteinExistence type="inferred from homology"/>
<dbReference type="KEGG" id="srhi:H9L12_07080"/>
<evidence type="ECO:0000256" key="2">
    <source>
        <dbReference type="ARBA" id="ARBA00022723"/>
    </source>
</evidence>
<keyword evidence="3" id="KW-0378">Hydrolase</keyword>
<dbReference type="Proteomes" id="UP000515955">
    <property type="component" value="Chromosome"/>
</dbReference>
<dbReference type="PROSITE" id="PS01302">
    <property type="entry name" value="UPF0758"/>
    <property type="match status" value="1"/>
</dbReference>
<evidence type="ECO:0000256" key="6">
    <source>
        <dbReference type="RuleBase" id="RU003797"/>
    </source>
</evidence>
<evidence type="ECO:0000259" key="7">
    <source>
        <dbReference type="PROSITE" id="PS50249"/>
    </source>
</evidence>
<dbReference type="AlphaFoldDB" id="A0A7G9S8H6"/>
<evidence type="ECO:0000256" key="1">
    <source>
        <dbReference type="ARBA" id="ARBA00022670"/>
    </source>
</evidence>
<dbReference type="RefSeq" id="WP_187541151.1">
    <property type="nucleotide sequence ID" value="NZ_CP060717.1"/>
</dbReference>